<gene>
    <name evidence="2" type="primary">ND6</name>
</gene>
<name>X2BZU2_9NEOP</name>
<dbReference type="RefSeq" id="YP_009020946.1">
    <property type="nucleotide sequence ID" value="NC_023839.1"/>
</dbReference>
<feature type="transmembrane region" description="Helical" evidence="1">
    <location>
        <begin position="33"/>
        <end position="54"/>
    </location>
</feature>
<accession>X2BZU2</accession>
<evidence type="ECO:0000256" key="1">
    <source>
        <dbReference type="SAM" id="Phobius"/>
    </source>
</evidence>
<feature type="transmembrane region" description="Helical" evidence="1">
    <location>
        <begin position="7"/>
        <end position="27"/>
    </location>
</feature>
<dbReference type="EMBL" id="JX870621">
    <property type="protein sequence ID" value="AFV61891.1"/>
    <property type="molecule type" value="Genomic_DNA"/>
</dbReference>
<feature type="transmembrane region" description="Helical" evidence="1">
    <location>
        <begin position="112"/>
        <end position="134"/>
    </location>
</feature>
<geneLocation type="mitochondrion" evidence="2"/>
<keyword evidence="1" id="KW-0812">Transmembrane</keyword>
<dbReference type="AlphaFoldDB" id="X2BZU2"/>
<proteinExistence type="predicted"/>
<evidence type="ECO:0000313" key="2">
    <source>
        <dbReference type="EMBL" id="AFV61891.1"/>
    </source>
</evidence>
<organism evidence="2">
    <name type="scientific">Liposcelis decolor</name>
    <dbReference type="NCBI Taxonomy" id="209926"/>
    <lineage>
        <taxon>Eukaryota</taxon>
        <taxon>Metazoa</taxon>
        <taxon>Ecdysozoa</taxon>
        <taxon>Arthropoda</taxon>
        <taxon>Hexapoda</taxon>
        <taxon>Insecta</taxon>
        <taxon>Pterygota</taxon>
        <taxon>Neoptera</taxon>
        <taxon>Paraneoptera</taxon>
        <taxon>Psocodea</taxon>
        <taxon>Troctomorpha</taxon>
        <taxon>Liposcelidetae</taxon>
        <taxon>Liposcelididae</taxon>
        <taxon>Liposcelis</taxon>
    </lineage>
</organism>
<feature type="transmembrane region" description="Helical" evidence="1">
    <location>
        <begin position="66"/>
        <end position="82"/>
    </location>
</feature>
<reference evidence="2" key="1">
    <citation type="journal article" date="2014" name="PLoS ONE">
        <title>The Complete Mitochondrial Genome of the Booklouse, Liposcelis decolor: Insights into Gene Arrangement and Genome Organization within the Genus Liposcelis.</title>
        <authorList>
            <person name="Chen S.C."/>
            <person name="Wei D.D."/>
            <person name="Shao R."/>
            <person name="Dou W."/>
            <person name="Wang J.J."/>
        </authorList>
    </citation>
    <scope>NUCLEOTIDE SEQUENCE</scope>
</reference>
<keyword evidence="1" id="KW-1133">Transmembrane helix</keyword>
<sequence>MFTSTNLYFTLMWFFFLVISTSVKMSLMMVGDWLVYVILIFIIGGLMISFSYTVSITPNWRNLKMIRDYGVFGLVGSIYMSNDVKFNSYPKFDCFSNNSYSNLSLFPSHYNWTFYLFMLLIAMLLYMDKIIAAVKRFNR</sequence>
<dbReference type="GeneID" id="18887517"/>
<keyword evidence="2" id="KW-0496">Mitochondrion</keyword>
<dbReference type="CTD" id="4541"/>
<keyword evidence="1" id="KW-0472">Membrane</keyword>
<protein>
    <submittedName>
        <fullName evidence="2">NADH dehydrogenase subunit 6</fullName>
    </submittedName>
</protein>